<comment type="caution">
    <text evidence="1">The sequence shown here is derived from an EMBL/GenBank/DDBJ whole genome shotgun (WGS) entry which is preliminary data.</text>
</comment>
<keyword evidence="2" id="KW-1185">Reference proteome</keyword>
<accession>A0A8T4IXH9</accession>
<dbReference type="AlphaFoldDB" id="A0A8T4IXH9"/>
<sequence>MELTEQIAAVRAGVGDPQAMIGEFRRTAVLVPLAESGMWTAEYGGIRWIYAFTDEDALARFARARGAAPDEEWEYAAVLGARLLDVMVPELGVPAGVAVDVADEEGSMMFPPVKGIVPDEVAIDLDENGDGA</sequence>
<gene>
    <name evidence="1" type="ORF">KDA82_24595</name>
</gene>
<protein>
    <submittedName>
        <fullName evidence="1">SseB family protein</fullName>
    </submittedName>
</protein>
<evidence type="ECO:0000313" key="1">
    <source>
        <dbReference type="EMBL" id="MBR7676130.1"/>
    </source>
</evidence>
<dbReference type="Proteomes" id="UP000675554">
    <property type="component" value="Unassembled WGS sequence"/>
</dbReference>
<organism evidence="1 2">
    <name type="scientific">Streptomyces daliensis</name>
    <dbReference type="NCBI Taxonomy" id="299421"/>
    <lineage>
        <taxon>Bacteria</taxon>
        <taxon>Bacillati</taxon>
        <taxon>Actinomycetota</taxon>
        <taxon>Actinomycetes</taxon>
        <taxon>Kitasatosporales</taxon>
        <taxon>Streptomycetaceae</taxon>
        <taxon>Streptomyces</taxon>
    </lineage>
</organism>
<proteinExistence type="predicted"/>
<name>A0A8T4IXH9_9ACTN</name>
<evidence type="ECO:0000313" key="2">
    <source>
        <dbReference type="Proteomes" id="UP000675554"/>
    </source>
</evidence>
<reference evidence="1" key="1">
    <citation type="submission" date="2021-04" db="EMBL/GenBank/DDBJ databases">
        <title>Sequencing of actinobacteria type strains.</title>
        <authorList>
            <person name="Nguyen G.-S."/>
            <person name="Wentzel A."/>
        </authorList>
    </citation>
    <scope>NUCLEOTIDE SEQUENCE</scope>
    <source>
        <strain evidence="1">DSM 42095</strain>
    </source>
</reference>
<dbReference type="EMBL" id="JAGSMN010000600">
    <property type="protein sequence ID" value="MBR7676130.1"/>
    <property type="molecule type" value="Genomic_DNA"/>
</dbReference>